<dbReference type="AlphaFoldDB" id="A0A2U3RPQ5"/>
<protein>
    <submittedName>
        <fullName evidence="1">Conjugal transfer protein TraI</fullName>
    </submittedName>
</protein>
<gene>
    <name evidence="1" type="primary">traI</name>
    <name evidence="1" type="ORF">KARP_01093</name>
</gene>
<dbReference type="Proteomes" id="UP000245243">
    <property type="component" value="Chromosome I"/>
</dbReference>
<evidence type="ECO:0000313" key="2">
    <source>
        <dbReference type="Proteomes" id="UP000245243"/>
    </source>
</evidence>
<evidence type="ECO:0000313" key="1">
    <source>
        <dbReference type="EMBL" id="SPR15211.1"/>
    </source>
</evidence>
<accession>A0A2U3RPQ5</accession>
<reference evidence="2" key="1">
    <citation type="submission" date="2018-03" db="EMBL/GenBank/DDBJ databases">
        <authorList>
            <person name="Batty M. E."/>
            <person name="Batty M E."/>
        </authorList>
    </citation>
    <scope>NUCLEOTIDE SEQUENCE [LARGE SCALE GENOMIC DNA]</scope>
</reference>
<organism evidence="1 2">
    <name type="scientific">Orientia tsutsugamushi</name>
    <name type="common">Rickettsia tsutsugamushi</name>
    <dbReference type="NCBI Taxonomy" id="784"/>
    <lineage>
        <taxon>Bacteria</taxon>
        <taxon>Pseudomonadati</taxon>
        <taxon>Pseudomonadota</taxon>
        <taxon>Alphaproteobacteria</taxon>
        <taxon>Rickettsiales</taxon>
        <taxon>Rickettsiaceae</taxon>
        <taxon>Rickettsieae</taxon>
        <taxon>Orientia</taxon>
    </lineage>
</organism>
<proteinExistence type="predicted"/>
<sequence length="124" mass="13644">MSLQQSGIKGNIIASAGVMNFKNYSPFPGEKIIIAADNDGKISLTNNTVIKAVKILEMKEAITCIVKPQENGDFNNLLQTCCAQSIRDIIEPEITKLTKAVETTKLTQTENNKQNDITNVKEFV</sequence>
<name>A0A2U3RPQ5_ORITS</name>
<dbReference type="EMBL" id="LS398548">
    <property type="protein sequence ID" value="SPR15211.1"/>
    <property type="molecule type" value="Genomic_DNA"/>
</dbReference>